<evidence type="ECO:0000256" key="16">
    <source>
        <dbReference type="ARBA" id="ARBA00060655"/>
    </source>
</evidence>
<keyword evidence="10 18" id="KW-0732">Signal</keyword>
<protein>
    <recommendedName>
        <fullName evidence="7">Ureidoglycolate hydrolase</fullName>
        <ecNumber evidence="17">3.5.1.116</ecNumber>
    </recommendedName>
</protein>
<evidence type="ECO:0000256" key="6">
    <source>
        <dbReference type="ARBA" id="ARBA00011738"/>
    </source>
</evidence>
<evidence type="ECO:0000256" key="1">
    <source>
        <dbReference type="ARBA" id="ARBA00001936"/>
    </source>
</evidence>
<sequence>MSPILPLPFLFLFLLVSFLSAISDANHEDATRRTMEEFSGYPIHPHPSVLSLSPSSLSVDAVGLQRQIDELAAFSDTPAPSVTRILYSEKDVLARSYIKSLMKEAALSVREDAVGNIFGRWNGYEAELPAVATGSHIDAIPFSGKYDGVVGVLGALEAINTLKRSNFQPRRSLEVIMFTSEEPTRFGISCLGSRLLAGSEAAADALKQAVDGQNISFFDAAKSAGYNICQEDLPNVSLTKESYSAFLELHIEQGPILEEEGVSIGIVTAIAAPASIKVDFEGNGGHAGAVLMPARSDAGLAAAELALAVEKHVLASGSIDTVGTVGILELHPGAINSIPSRSHLEIDTRDIDEKRRNTVIEKIQHSASKIATDRGVNLSQFTVVNQDPPAVCDESIIGAMEAASQHLNLSHKLMISRAYHDSLFMARISPMGMIFIPCYKGYSHKPEEYASMEDIANGVKVLALTLAKLSLD</sequence>
<comment type="cofactor">
    <cofactor evidence="3">
        <name>Ni(2+)</name>
        <dbReference type="ChEBI" id="CHEBI:49786"/>
    </cofactor>
</comment>
<evidence type="ECO:0000256" key="4">
    <source>
        <dbReference type="ARBA" id="ARBA00004240"/>
    </source>
</evidence>
<proteinExistence type="inferred from homology"/>
<accession>A0AAV8QIY1</accession>
<keyword evidence="8" id="KW-0659">Purine metabolism</keyword>
<dbReference type="EMBL" id="JAQQAF010000006">
    <property type="protein sequence ID" value="KAJ8478452.1"/>
    <property type="molecule type" value="Genomic_DNA"/>
</dbReference>
<dbReference type="Proteomes" id="UP001222027">
    <property type="component" value="Unassembled WGS sequence"/>
</dbReference>
<dbReference type="InterPro" id="IPR036264">
    <property type="entry name" value="Bact_exopeptidase_dim_dom"/>
</dbReference>
<dbReference type="GO" id="GO:0046872">
    <property type="term" value="F:metal ion binding"/>
    <property type="evidence" value="ECO:0007669"/>
    <property type="project" value="UniProtKB-KW"/>
</dbReference>
<dbReference type="EC" id="3.5.1.116" evidence="17"/>
<evidence type="ECO:0000256" key="5">
    <source>
        <dbReference type="ARBA" id="ARBA00006153"/>
    </source>
</evidence>
<evidence type="ECO:0000313" key="19">
    <source>
        <dbReference type="EMBL" id="KAJ8478452.1"/>
    </source>
</evidence>
<dbReference type="PANTHER" id="PTHR32494">
    <property type="entry name" value="ALLANTOATE DEIMINASE-RELATED"/>
    <property type="match status" value="1"/>
</dbReference>
<dbReference type="FunFam" id="3.40.630.10:FF:000044">
    <property type="entry name" value="Allantoate amidohydrolase"/>
    <property type="match status" value="1"/>
</dbReference>
<dbReference type="InterPro" id="IPR002933">
    <property type="entry name" value="Peptidase_M20"/>
</dbReference>
<comment type="catalytic activity">
    <reaction evidence="14">
        <text>(S)-ureidoglycolate + H2O + 2 H(+) = glyoxylate + 2 NH4(+) + CO2</text>
        <dbReference type="Rhea" id="RHEA:19809"/>
        <dbReference type="ChEBI" id="CHEBI:15377"/>
        <dbReference type="ChEBI" id="CHEBI:15378"/>
        <dbReference type="ChEBI" id="CHEBI:16526"/>
        <dbReference type="ChEBI" id="CHEBI:28938"/>
        <dbReference type="ChEBI" id="CHEBI:36655"/>
        <dbReference type="ChEBI" id="CHEBI:57296"/>
        <dbReference type="EC" id="3.5.1.116"/>
    </reaction>
</comment>
<keyword evidence="11" id="KW-0378">Hydrolase</keyword>
<comment type="cofactor">
    <cofactor evidence="1">
        <name>Mn(2+)</name>
        <dbReference type="ChEBI" id="CHEBI:29035"/>
    </cofactor>
</comment>
<evidence type="ECO:0000256" key="11">
    <source>
        <dbReference type="ARBA" id="ARBA00022801"/>
    </source>
</evidence>
<dbReference type="FunFam" id="3.30.70.360:FF:000012">
    <property type="entry name" value="Putative ureidoglycolate hydrolase"/>
    <property type="match status" value="1"/>
</dbReference>
<evidence type="ECO:0000256" key="3">
    <source>
        <dbReference type="ARBA" id="ARBA00001967"/>
    </source>
</evidence>
<organism evidence="19 20">
    <name type="scientific">Ensete ventricosum</name>
    <name type="common">Abyssinian banana</name>
    <name type="synonym">Musa ensete</name>
    <dbReference type="NCBI Taxonomy" id="4639"/>
    <lineage>
        <taxon>Eukaryota</taxon>
        <taxon>Viridiplantae</taxon>
        <taxon>Streptophyta</taxon>
        <taxon>Embryophyta</taxon>
        <taxon>Tracheophyta</taxon>
        <taxon>Spermatophyta</taxon>
        <taxon>Magnoliopsida</taxon>
        <taxon>Liliopsida</taxon>
        <taxon>Zingiberales</taxon>
        <taxon>Musaceae</taxon>
        <taxon>Ensete</taxon>
    </lineage>
</organism>
<keyword evidence="12" id="KW-0256">Endoplasmic reticulum</keyword>
<evidence type="ECO:0000256" key="13">
    <source>
        <dbReference type="ARBA" id="ARBA00023211"/>
    </source>
</evidence>
<evidence type="ECO:0000256" key="15">
    <source>
        <dbReference type="ARBA" id="ARBA00054221"/>
    </source>
</evidence>
<dbReference type="GO" id="GO:0006144">
    <property type="term" value="P:purine nucleobase metabolic process"/>
    <property type="evidence" value="ECO:0007669"/>
    <property type="project" value="UniProtKB-KW"/>
</dbReference>
<comment type="subcellular location">
    <subcellularLocation>
        <location evidence="4">Endoplasmic reticulum</location>
    </subcellularLocation>
</comment>
<comment type="function">
    <text evidence="15">Involved in the catabolism of purine nucleotides. The sequential activity of AAH, UGLYAH and UAH allows a complete purine breakdown without the intermediate generation of urea.</text>
</comment>
<evidence type="ECO:0000256" key="9">
    <source>
        <dbReference type="ARBA" id="ARBA00022723"/>
    </source>
</evidence>
<keyword evidence="9" id="KW-0479">Metal-binding</keyword>
<dbReference type="NCBIfam" id="TIGR01879">
    <property type="entry name" value="hydantase"/>
    <property type="match status" value="1"/>
</dbReference>
<dbReference type="PANTHER" id="PTHR32494:SF19">
    <property type="entry name" value="ALLANTOATE DEIMINASE-RELATED"/>
    <property type="match status" value="1"/>
</dbReference>
<feature type="chain" id="PRO_5043496657" description="Ureidoglycolate hydrolase" evidence="18">
    <location>
        <begin position="22"/>
        <end position="472"/>
    </location>
</feature>
<evidence type="ECO:0000256" key="7">
    <source>
        <dbReference type="ARBA" id="ARBA00019265"/>
    </source>
</evidence>
<dbReference type="SUPFAM" id="SSF53187">
    <property type="entry name" value="Zn-dependent exopeptidases"/>
    <property type="match status" value="1"/>
</dbReference>
<dbReference type="GO" id="GO:0000256">
    <property type="term" value="P:allantoin catabolic process"/>
    <property type="evidence" value="ECO:0007669"/>
    <property type="project" value="UniProtKB-ARBA"/>
</dbReference>
<comment type="similarity">
    <text evidence="5">Belongs to the peptidase M20 family.</text>
</comment>
<dbReference type="Pfam" id="PF01546">
    <property type="entry name" value="Peptidase_M20"/>
    <property type="match status" value="1"/>
</dbReference>
<comment type="subunit">
    <text evidence="6">Homodimer.</text>
</comment>
<keyword evidence="20" id="KW-1185">Reference proteome</keyword>
<dbReference type="Gene3D" id="3.40.630.10">
    <property type="entry name" value="Zn peptidases"/>
    <property type="match status" value="1"/>
</dbReference>
<evidence type="ECO:0000256" key="17">
    <source>
        <dbReference type="ARBA" id="ARBA00066918"/>
    </source>
</evidence>
<comment type="cofactor">
    <cofactor evidence="2">
        <name>Co(2+)</name>
        <dbReference type="ChEBI" id="CHEBI:48828"/>
    </cofactor>
</comment>
<evidence type="ECO:0000313" key="20">
    <source>
        <dbReference type="Proteomes" id="UP001222027"/>
    </source>
</evidence>
<dbReference type="SUPFAM" id="SSF55031">
    <property type="entry name" value="Bacterial exopeptidase dimerisation domain"/>
    <property type="match status" value="1"/>
</dbReference>
<dbReference type="GO" id="GO:0004848">
    <property type="term" value="F:ureidoglycolate hydrolase activity"/>
    <property type="evidence" value="ECO:0007669"/>
    <property type="project" value="UniProtKB-EC"/>
</dbReference>
<dbReference type="AlphaFoldDB" id="A0AAV8QIY1"/>
<evidence type="ECO:0000256" key="18">
    <source>
        <dbReference type="SAM" id="SignalP"/>
    </source>
</evidence>
<dbReference type="GO" id="GO:0016813">
    <property type="term" value="F:hydrolase activity, acting on carbon-nitrogen (but not peptide) bonds, in linear amidines"/>
    <property type="evidence" value="ECO:0007669"/>
    <property type="project" value="InterPro"/>
</dbReference>
<dbReference type="GO" id="GO:0005783">
    <property type="term" value="C:endoplasmic reticulum"/>
    <property type="evidence" value="ECO:0007669"/>
    <property type="project" value="UniProtKB-SubCell"/>
</dbReference>
<dbReference type="CDD" id="cd03884">
    <property type="entry name" value="M20_bAS"/>
    <property type="match status" value="1"/>
</dbReference>
<gene>
    <name evidence="19" type="ORF">OPV22_022179</name>
</gene>
<evidence type="ECO:0000256" key="2">
    <source>
        <dbReference type="ARBA" id="ARBA00001941"/>
    </source>
</evidence>
<reference evidence="19 20" key="1">
    <citation type="submission" date="2022-12" db="EMBL/GenBank/DDBJ databases">
        <title>Chromosome-scale assembly of the Ensete ventricosum genome.</title>
        <authorList>
            <person name="Dussert Y."/>
            <person name="Stocks J."/>
            <person name="Wendawek A."/>
            <person name="Woldeyes F."/>
            <person name="Nichols R.A."/>
            <person name="Borrell J.S."/>
        </authorList>
    </citation>
    <scope>NUCLEOTIDE SEQUENCE [LARGE SCALE GENOMIC DNA]</scope>
    <source>
        <strain evidence="20">cv. Maze</strain>
        <tissue evidence="19">Seeds</tissue>
    </source>
</reference>
<name>A0AAV8QIY1_ENSVE</name>
<evidence type="ECO:0000256" key="14">
    <source>
        <dbReference type="ARBA" id="ARBA00052200"/>
    </source>
</evidence>
<keyword evidence="13" id="KW-0464">Manganese</keyword>
<dbReference type="Gene3D" id="3.30.70.360">
    <property type="match status" value="1"/>
</dbReference>
<comment type="pathway">
    <text evidence="16">Nitrogen metabolism; (S)-allantoin degradation; glyoxylate from (S)-ureidoglycolate: step 1/1.</text>
</comment>
<dbReference type="InterPro" id="IPR010158">
    <property type="entry name" value="Amidase_Cbmase"/>
</dbReference>
<evidence type="ECO:0000256" key="10">
    <source>
        <dbReference type="ARBA" id="ARBA00022729"/>
    </source>
</evidence>
<comment type="caution">
    <text evidence="19">The sequence shown here is derived from an EMBL/GenBank/DDBJ whole genome shotgun (WGS) entry which is preliminary data.</text>
</comment>
<evidence type="ECO:0000256" key="12">
    <source>
        <dbReference type="ARBA" id="ARBA00022824"/>
    </source>
</evidence>
<feature type="signal peptide" evidence="18">
    <location>
        <begin position="1"/>
        <end position="21"/>
    </location>
</feature>
<evidence type="ECO:0000256" key="8">
    <source>
        <dbReference type="ARBA" id="ARBA00022631"/>
    </source>
</evidence>